<feature type="active site" description="Proton donor 2" evidence="17">
    <location>
        <position position="511"/>
    </location>
</feature>
<evidence type="ECO:0000256" key="10">
    <source>
        <dbReference type="ARBA" id="ARBA00023180"/>
    </source>
</evidence>
<evidence type="ECO:0000256" key="2">
    <source>
        <dbReference type="ARBA" id="ARBA00022645"/>
    </source>
</evidence>
<dbReference type="PRINTS" id="PR00791">
    <property type="entry name" value="PEPDIPTASEA"/>
</dbReference>
<evidence type="ECO:0000256" key="3">
    <source>
        <dbReference type="ARBA" id="ARBA00022670"/>
    </source>
</evidence>
<dbReference type="STRING" id="35525.A0A162QEW6"/>
<feature type="binding site" evidence="14">
    <location>
        <position position="222"/>
    </location>
    <ligand>
        <name>chloride</name>
        <dbReference type="ChEBI" id="CHEBI:17996"/>
        <label>1</label>
    </ligand>
</feature>
<keyword evidence="9 16" id="KW-1015">Disulfide bond</keyword>
<dbReference type="FunFam" id="1.10.1370.30:FF:000004">
    <property type="entry name" value="Angiotensin-converting enzyme"/>
    <property type="match status" value="1"/>
</dbReference>
<dbReference type="Proteomes" id="UP000076858">
    <property type="component" value="Unassembled WGS sequence"/>
</dbReference>
<dbReference type="PANTHER" id="PTHR10514">
    <property type="entry name" value="ANGIOTENSIN-CONVERTING ENZYME"/>
    <property type="match status" value="1"/>
</dbReference>
<keyword evidence="4 15" id="KW-0479">Metal-binding</keyword>
<feature type="binding site" evidence="18">
    <location>
        <position position="379"/>
    </location>
    <ligand>
        <name>Zn(2+)</name>
        <dbReference type="ChEBI" id="CHEBI:29105"/>
        <label>2</label>
        <note>catalytic</note>
    </ligand>
</feature>
<dbReference type="PROSITE" id="PS52011">
    <property type="entry name" value="PEPTIDASE_M2"/>
    <property type="match status" value="2"/>
</dbReference>
<evidence type="ECO:0000256" key="1">
    <source>
        <dbReference type="ARBA" id="ARBA00008139"/>
    </source>
</evidence>
<dbReference type="GO" id="GO:0008237">
    <property type="term" value="F:metallopeptidase activity"/>
    <property type="evidence" value="ECO:0007669"/>
    <property type="project" value="UniProtKB-KW"/>
</dbReference>
<feature type="disulfide bond" evidence="16 19">
    <location>
        <begin position="348"/>
        <end position="366"/>
    </location>
</feature>
<dbReference type="GO" id="GO:0046872">
    <property type="term" value="F:metal ion binding"/>
    <property type="evidence" value="ECO:0007669"/>
    <property type="project" value="UniProtKB-KW"/>
</dbReference>
<feature type="active site" description="Proton donor 1" evidence="13">
    <location>
        <position position="511"/>
    </location>
</feature>
<feature type="binding site" evidence="14">
    <location>
        <position position="520"/>
    </location>
    <ligand>
        <name>chloride</name>
        <dbReference type="ChEBI" id="CHEBI:17996"/>
        <label>1</label>
    </ligand>
</feature>
<evidence type="ECO:0000256" key="20">
    <source>
        <dbReference type="RuleBase" id="RU361144"/>
    </source>
</evidence>
<feature type="active site" description="Proton acceptor 1" evidence="13">
    <location>
        <position position="380"/>
    </location>
</feature>
<keyword evidence="23" id="KW-1185">Reference proteome</keyword>
<dbReference type="GO" id="GO:0006508">
    <property type="term" value="P:proteolysis"/>
    <property type="evidence" value="ECO:0007669"/>
    <property type="project" value="UniProtKB-KW"/>
</dbReference>
<comment type="catalytic activity">
    <reaction evidence="11">
        <text>Release of a C-terminal dipeptide, oligopeptide-|-Xaa-Yaa, when Xaa is not Pro, and Yaa is neither Asp nor Glu. Thus, conversion of angiotensin I to angiotensin II, with increase in vasoconstrictor activity, but no action on angiotensin II.</text>
        <dbReference type="EC" id="3.4.15.1"/>
    </reaction>
</comment>
<dbReference type="PANTHER" id="PTHR10514:SF27">
    <property type="entry name" value="ANGIOTENSIN-CONVERTING ENZYME"/>
    <property type="match status" value="1"/>
</dbReference>
<evidence type="ECO:0000256" key="15">
    <source>
        <dbReference type="PIRSR" id="PIRSR601548-3"/>
    </source>
</evidence>
<dbReference type="EC" id="3.4.-.-" evidence="20"/>
<dbReference type="Gene3D" id="1.10.1370.30">
    <property type="match status" value="1"/>
</dbReference>
<feature type="active site" description="Proton acceptor 2" evidence="17">
    <location>
        <position position="380"/>
    </location>
</feature>
<dbReference type="SUPFAM" id="SSF55486">
    <property type="entry name" value="Metalloproteases ('zincins'), catalytic domain"/>
    <property type="match status" value="2"/>
</dbReference>
<feature type="binding site" evidence="15">
    <location>
        <position position="383"/>
    </location>
    <ligand>
        <name>Zn(2+)</name>
        <dbReference type="ChEBI" id="CHEBI:29105"/>
        <label>1</label>
        <note>catalytic</note>
    </ligand>
</feature>
<dbReference type="OrthoDB" id="10029630at2759"/>
<feature type="disulfide bond" evidence="16 19">
    <location>
        <begin position="536"/>
        <end position="554"/>
    </location>
</feature>
<dbReference type="CDD" id="cd06461">
    <property type="entry name" value="M2_ACE"/>
    <property type="match status" value="1"/>
</dbReference>
<evidence type="ECO:0000256" key="13">
    <source>
        <dbReference type="PIRSR" id="PIRSR601548-1"/>
    </source>
</evidence>
<feature type="chain" id="PRO_5007839099" description="Angiotensin-converting enzyme" evidence="21">
    <location>
        <begin position="20"/>
        <end position="886"/>
    </location>
</feature>
<evidence type="ECO:0000313" key="23">
    <source>
        <dbReference type="Proteomes" id="UP000076858"/>
    </source>
</evidence>
<keyword evidence="8 20" id="KW-0482">Metalloprotease</keyword>
<keyword evidence="5 21" id="KW-0732">Signal</keyword>
<keyword evidence="6 20" id="KW-0378">Hydrolase</keyword>
<feature type="signal peptide" evidence="21">
    <location>
        <begin position="1"/>
        <end position="19"/>
    </location>
</feature>
<evidence type="ECO:0000256" key="18">
    <source>
        <dbReference type="PIRSR" id="PIRSR601548-8"/>
    </source>
</evidence>
<feature type="disulfide bond" evidence="16 19">
    <location>
        <begin position="147"/>
        <end position="155"/>
    </location>
</feature>
<dbReference type="AlphaFoldDB" id="A0A162QEW6"/>
<keyword evidence="2 20" id="KW-0121">Carboxypeptidase</keyword>
<evidence type="ECO:0000256" key="7">
    <source>
        <dbReference type="ARBA" id="ARBA00022833"/>
    </source>
</evidence>
<evidence type="ECO:0000256" key="16">
    <source>
        <dbReference type="PIRSR" id="PIRSR601548-4"/>
    </source>
</evidence>
<dbReference type="Pfam" id="PF01401">
    <property type="entry name" value="Peptidase_M2"/>
    <property type="match status" value="2"/>
</dbReference>
<name>A0A162QEW6_9CRUS</name>
<dbReference type="GO" id="GO:0004180">
    <property type="term" value="F:carboxypeptidase activity"/>
    <property type="evidence" value="ECO:0007669"/>
    <property type="project" value="UniProtKB-KW"/>
</dbReference>
<dbReference type="GO" id="GO:0008241">
    <property type="term" value="F:peptidyl-dipeptidase activity"/>
    <property type="evidence" value="ECO:0007669"/>
    <property type="project" value="UniProtKB-EC"/>
</dbReference>
<dbReference type="GO" id="GO:0005886">
    <property type="term" value="C:plasma membrane"/>
    <property type="evidence" value="ECO:0007669"/>
    <property type="project" value="TreeGrafter"/>
</dbReference>
<organism evidence="22 23">
    <name type="scientific">Daphnia magna</name>
    <dbReference type="NCBI Taxonomy" id="35525"/>
    <lineage>
        <taxon>Eukaryota</taxon>
        <taxon>Metazoa</taxon>
        <taxon>Ecdysozoa</taxon>
        <taxon>Arthropoda</taxon>
        <taxon>Crustacea</taxon>
        <taxon>Branchiopoda</taxon>
        <taxon>Diplostraca</taxon>
        <taxon>Cladocera</taxon>
        <taxon>Anomopoda</taxon>
        <taxon>Daphniidae</taxon>
        <taxon>Daphnia</taxon>
    </lineage>
</organism>
<keyword evidence="7 15" id="KW-0862">Zinc</keyword>
<feature type="binding site" evidence="15">
    <location>
        <position position="379"/>
    </location>
    <ligand>
        <name>Zn(2+)</name>
        <dbReference type="ChEBI" id="CHEBI:29105"/>
        <label>1</label>
        <note>catalytic</note>
    </ligand>
</feature>
<reference evidence="22 23" key="1">
    <citation type="submission" date="2016-03" db="EMBL/GenBank/DDBJ databases">
        <title>EvidentialGene: Evidence-directed Construction of Genes on Genomes.</title>
        <authorList>
            <person name="Gilbert D.G."/>
            <person name="Choi J.-H."/>
            <person name="Mockaitis K."/>
            <person name="Colbourne J."/>
            <person name="Pfrender M."/>
        </authorList>
    </citation>
    <scope>NUCLEOTIDE SEQUENCE [LARGE SCALE GENOMIC DNA]</scope>
    <source>
        <strain evidence="22 23">Xinb3</strain>
        <tissue evidence="22">Complete organism</tissue>
    </source>
</reference>
<comment type="caution">
    <text evidence="19">Lacks conserved residue(s) required for the propagation of feature annotation.</text>
</comment>
<dbReference type="InterPro" id="IPR001548">
    <property type="entry name" value="Peptidase_M2"/>
</dbReference>
<evidence type="ECO:0000256" key="19">
    <source>
        <dbReference type="PROSITE-ProRule" id="PRU01355"/>
    </source>
</evidence>
<feature type="binding site" evidence="15">
    <location>
        <position position="407"/>
    </location>
    <ligand>
        <name>Zn(2+)</name>
        <dbReference type="ChEBI" id="CHEBI:29105"/>
        <label>1</label>
        <note>catalytic</note>
    </ligand>
</feature>
<protein>
    <recommendedName>
        <fullName evidence="12 20">Angiotensin-converting enzyme</fullName>
        <ecNumber evidence="20">3.4.-.-</ecNumber>
    </recommendedName>
</protein>
<feature type="disulfide bond" evidence="19">
    <location>
        <begin position="741"/>
        <end position="749"/>
    </location>
</feature>
<evidence type="ECO:0000256" key="12">
    <source>
        <dbReference type="ARBA" id="ARBA00039858"/>
    </source>
</evidence>
<evidence type="ECO:0000256" key="8">
    <source>
        <dbReference type="ARBA" id="ARBA00023049"/>
    </source>
</evidence>
<evidence type="ECO:0000256" key="11">
    <source>
        <dbReference type="ARBA" id="ARBA00036868"/>
    </source>
</evidence>
<keyword evidence="10 20" id="KW-0325">Glycoprotein</keyword>
<feature type="binding site" evidence="18">
    <location>
        <position position="407"/>
    </location>
    <ligand>
        <name>Zn(2+)</name>
        <dbReference type="ChEBI" id="CHEBI:29105"/>
        <label>2</label>
        <note>catalytic</note>
    </ligand>
</feature>
<proteinExistence type="inferred from homology"/>
<comment type="similarity">
    <text evidence="1 19 20">Belongs to the peptidase M2 family.</text>
</comment>
<keyword evidence="3 20" id="KW-0645">Protease</keyword>
<comment type="caution">
    <text evidence="22">The sequence shown here is derived from an EMBL/GenBank/DDBJ whole genome shotgun (WGS) entry which is preliminary data.</text>
</comment>
<evidence type="ECO:0000256" key="14">
    <source>
        <dbReference type="PIRSR" id="PIRSR601548-2"/>
    </source>
</evidence>
<sequence>MEWRVAAIISLWLIAGAYSFPSVSDSFENDLESQARLFLAEYDRQSSEKCFNAANANWNYATDIRDETEKIKLQKSLENSKFQKEAWKNITIQFKTRENFQDPVLVRTFKKIAIIGTSASALPEERLKEFKQLQNTMSKIYSTAKTCAYEDVTECNLSLDPDLTKIMKESRDEQQLRHAWKEWHDKVGVPIRQYYKPYVDFSNEIAKTNNFSDAGAFWLREYESETFKEEIEQLWQTLKPFYQQMHAYVRAKLRDTYGDQFTEDGLIPAHLLGNMWAQSWENIYSLVVPFPEKTSIDVTEQMKQQGYTPLKMFQVSDEFFTSLGLIPMPPEFWKESLLEKPNDREVVCHASAWDFCNRKDFRIKQCTVVTTEDLITVHHEMGHVQYYLQYKDQPLIFRRGANPGFHEAVGDTLALSVITPKHLKEIGLLDDSTPIDDYETSINFLLSMALEKIAFLPFGYLIDKYRWDIFDGTVEPSNYNAHWWKLRREYQGIKPPVERSEENFDAGAKYHVPADVEYLRYFVSKVIQFQFHRSLCLEAGQYDPEDPRKPLHNCDIYRSKAAGSKLAAGLAMGSSRPWPEAMKVMTGQDKMDASAIREYFKPLEDWLILQNAKLAQPPGWQKSTNDLESEAHSYLVELDQLSSQKCYESSVAEWAYATDINDENEKVKLELSLDSAKFSKEISQNVTATFPLWREFKDPDLVRKLKKITILGAARLPDDQFKKYAQLETDMTKHYSTTTICSFKYKETCNLSLEPELTKIMRESRNEEELRHVWTEWHDKSGGPIKQTYKKFVEISNQAAKLNDFNDTGALWLNSYESETFKDDVEELWQTLKPLYQQIHAYVRAKLRNVYGDQFSDDGLIPAHLLDIVVNAEELCLASFLKFEFK</sequence>
<evidence type="ECO:0000256" key="21">
    <source>
        <dbReference type="SAM" id="SignalP"/>
    </source>
</evidence>
<evidence type="ECO:0000313" key="22">
    <source>
        <dbReference type="EMBL" id="KZS19632.1"/>
    </source>
</evidence>
<accession>A0A162QEW6</accession>
<evidence type="ECO:0000256" key="4">
    <source>
        <dbReference type="ARBA" id="ARBA00022723"/>
    </source>
</evidence>
<feature type="binding site" evidence="18">
    <location>
        <position position="383"/>
    </location>
    <ligand>
        <name>Zn(2+)</name>
        <dbReference type="ChEBI" id="CHEBI:29105"/>
        <label>2</label>
        <note>catalytic</note>
    </ligand>
</feature>
<gene>
    <name evidence="22" type="ORF">APZ42_013867</name>
</gene>
<comment type="cofactor">
    <cofactor evidence="20">
        <name>Zn(2+)</name>
        <dbReference type="ChEBI" id="CHEBI:29105"/>
    </cofactor>
    <text evidence="20">Binds 2 Zn(2+) ions per subunit.</text>
</comment>
<evidence type="ECO:0000256" key="5">
    <source>
        <dbReference type="ARBA" id="ARBA00022729"/>
    </source>
</evidence>
<dbReference type="EMBL" id="LRGB01000340">
    <property type="protein sequence ID" value="KZS19632.1"/>
    <property type="molecule type" value="Genomic_DNA"/>
</dbReference>
<evidence type="ECO:0000256" key="6">
    <source>
        <dbReference type="ARBA" id="ARBA00022801"/>
    </source>
</evidence>
<evidence type="ECO:0000256" key="17">
    <source>
        <dbReference type="PIRSR" id="PIRSR601548-6"/>
    </source>
</evidence>
<evidence type="ECO:0000256" key="9">
    <source>
        <dbReference type="ARBA" id="ARBA00023157"/>
    </source>
</evidence>